<evidence type="ECO:0000313" key="2">
    <source>
        <dbReference type="EMBL" id="MFC4674722.1"/>
    </source>
</evidence>
<dbReference type="SUPFAM" id="SSF52540">
    <property type="entry name" value="P-loop containing nucleoside triphosphate hydrolases"/>
    <property type="match status" value="1"/>
</dbReference>
<accession>A0ABV9KXC3</accession>
<name>A0ABV9KXC3_9BACT</name>
<feature type="domain" description="Double-GTPase 1" evidence="1">
    <location>
        <begin position="8"/>
        <end position="270"/>
    </location>
</feature>
<dbReference type="Pfam" id="PF19975">
    <property type="entry name" value="DO-GTPase1"/>
    <property type="match status" value="1"/>
</dbReference>
<dbReference type="Proteomes" id="UP001596023">
    <property type="component" value="Unassembled WGS sequence"/>
</dbReference>
<dbReference type="EMBL" id="JBHSGN010000078">
    <property type="protein sequence ID" value="MFC4674722.1"/>
    <property type="molecule type" value="Genomic_DNA"/>
</dbReference>
<proteinExistence type="predicted"/>
<reference evidence="3" key="1">
    <citation type="journal article" date="2019" name="Int. J. Syst. Evol. Microbiol.">
        <title>The Global Catalogue of Microorganisms (GCM) 10K type strain sequencing project: providing services to taxonomists for standard genome sequencing and annotation.</title>
        <authorList>
            <consortium name="The Broad Institute Genomics Platform"/>
            <consortium name="The Broad Institute Genome Sequencing Center for Infectious Disease"/>
            <person name="Wu L."/>
            <person name="Ma J."/>
        </authorList>
    </citation>
    <scope>NUCLEOTIDE SEQUENCE [LARGE SCALE GENOMIC DNA]</scope>
    <source>
        <strain evidence="3">CCUG 66188</strain>
    </source>
</reference>
<organism evidence="2 3">
    <name type="scientific">Dysgonomonas termitidis</name>
    <dbReference type="NCBI Taxonomy" id="1516126"/>
    <lineage>
        <taxon>Bacteria</taxon>
        <taxon>Pseudomonadati</taxon>
        <taxon>Bacteroidota</taxon>
        <taxon>Bacteroidia</taxon>
        <taxon>Bacteroidales</taxon>
        <taxon>Dysgonomonadaceae</taxon>
        <taxon>Dysgonomonas</taxon>
    </lineage>
</organism>
<comment type="caution">
    <text evidence="2">The sequence shown here is derived from an EMBL/GenBank/DDBJ whole genome shotgun (WGS) entry which is preliminary data.</text>
</comment>
<dbReference type="InterPro" id="IPR045530">
    <property type="entry name" value="DO-GTPase1"/>
</dbReference>
<dbReference type="InterPro" id="IPR027417">
    <property type="entry name" value="P-loop_NTPase"/>
</dbReference>
<gene>
    <name evidence="2" type="ORF">ACFO6W_13545</name>
</gene>
<keyword evidence="3" id="KW-1185">Reference proteome</keyword>
<protein>
    <recommendedName>
        <fullName evidence="1">Double-GTPase 1 domain-containing protein</fullName>
    </recommendedName>
</protein>
<evidence type="ECO:0000259" key="1">
    <source>
        <dbReference type="Pfam" id="PF19975"/>
    </source>
</evidence>
<sequence length="276" mass="31830">MSEQISTILVGLPGSGKTSFIAALWHILNEKKHSLKLNIRQSDRKYLEEIHAKWAVFEEIERSNTGTFYSIELDIIKDDSKVLKLNFPDVSGELYKDIYDSRTISSNLSKKMMNTNSILLFIHPNSLKVDRYIGDVVKPNEIDEAHVEEQDLSNLTNFEISQSQAIITDLIIALKNRNKIKNIAVIVSAWDTIKDFTPEKYIKESCPLFHMFLKNSGIKYKIWGVSAQGGDYKNNQDMRQIQEYEDLTERIRIVDCEGENNDISLPLNWLIEQNEN</sequence>
<dbReference type="RefSeq" id="WP_379997289.1">
    <property type="nucleotide sequence ID" value="NZ_JBHSGN010000078.1"/>
</dbReference>
<evidence type="ECO:0000313" key="3">
    <source>
        <dbReference type="Proteomes" id="UP001596023"/>
    </source>
</evidence>